<reference evidence="2" key="1">
    <citation type="submission" date="2022-08" db="EMBL/GenBank/DDBJ databases">
        <title>Complete Genome Sequences of 2 Bosea sp. soil isolates.</title>
        <authorList>
            <person name="Alvarez Arevalo M."/>
            <person name="Sterndorff E.B."/>
            <person name="Faurdal D."/>
            <person name="Joergensen T.S."/>
            <person name="Weber T."/>
        </authorList>
    </citation>
    <scope>NUCLEOTIDE SEQUENCE</scope>
    <source>
        <strain evidence="2">NBC_00436</strain>
    </source>
</reference>
<evidence type="ECO:0000313" key="2">
    <source>
        <dbReference type="EMBL" id="UZF85054.1"/>
    </source>
</evidence>
<keyword evidence="1" id="KW-0812">Transmembrane</keyword>
<feature type="transmembrane region" description="Helical" evidence="1">
    <location>
        <begin position="12"/>
        <end position="34"/>
    </location>
</feature>
<name>A0A9E7ZJM9_9HYPH</name>
<accession>A0A9E7ZJM9</accession>
<dbReference type="InterPro" id="IPR046093">
    <property type="entry name" value="DUF6111"/>
</dbReference>
<sequence length="94" mass="10619">MPRLGTTKPMLRAIIEEVLLFVLPFCIFAAYLVINRRNPFDVEHWSPHAFRLAVAGFVLAIAVLIYGGFIAPRSRGVYDPPHMENGVLVHGRFK</sequence>
<dbReference type="Pfam" id="PF19606">
    <property type="entry name" value="DUF6111"/>
    <property type="match status" value="1"/>
</dbReference>
<evidence type="ECO:0000256" key="1">
    <source>
        <dbReference type="SAM" id="Phobius"/>
    </source>
</evidence>
<feature type="transmembrane region" description="Helical" evidence="1">
    <location>
        <begin position="49"/>
        <end position="71"/>
    </location>
</feature>
<gene>
    <name evidence="2" type="ORF">NWE54_14540</name>
</gene>
<keyword evidence="1" id="KW-0472">Membrane</keyword>
<dbReference type="AlphaFoldDB" id="A0A9E7ZJM9"/>
<dbReference type="EMBL" id="CP102774">
    <property type="protein sequence ID" value="UZF85054.1"/>
    <property type="molecule type" value="Genomic_DNA"/>
</dbReference>
<organism evidence="2">
    <name type="scientific">Bosea sp. NBC_00436</name>
    <dbReference type="NCBI Taxonomy" id="2969620"/>
    <lineage>
        <taxon>Bacteria</taxon>
        <taxon>Pseudomonadati</taxon>
        <taxon>Pseudomonadota</taxon>
        <taxon>Alphaproteobacteria</taxon>
        <taxon>Hyphomicrobiales</taxon>
        <taxon>Boseaceae</taxon>
        <taxon>Bosea</taxon>
    </lineage>
</organism>
<protein>
    <submittedName>
        <fullName evidence="2">DUF6111 family protein</fullName>
    </submittedName>
</protein>
<proteinExistence type="predicted"/>
<keyword evidence="1" id="KW-1133">Transmembrane helix</keyword>